<dbReference type="GO" id="GO:0005509">
    <property type="term" value="F:calcium ion binding"/>
    <property type="evidence" value="ECO:0007669"/>
    <property type="project" value="InterPro"/>
</dbReference>
<feature type="region of interest" description="Disordered" evidence="4">
    <location>
        <begin position="100"/>
        <end position="124"/>
    </location>
</feature>
<dbReference type="AlphaFoldDB" id="Q240R2"/>
<name>Q240R2_TETTS</name>
<proteinExistence type="predicted"/>
<keyword evidence="3" id="KW-0106">Calcium</keyword>
<feature type="region of interest" description="Disordered" evidence="4">
    <location>
        <begin position="436"/>
        <end position="468"/>
    </location>
</feature>
<dbReference type="SMART" id="SM00054">
    <property type="entry name" value="EFh"/>
    <property type="match status" value="4"/>
</dbReference>
<reference evidence="7" key="1">
    <citation type="journal article" date="2006" name="PLoS Biol.">
        <title>Macronuclear genome sequence of the ciliate Tetrahymena thermophila, a model eukaryote.</title>
        <authorList>
            <person name="Eisen J.A."/>
            <person name="Coyne R.S."/>
            <person name="Wu M."/>
            <person name="Wu D."/>
            <person name="Thiagarajan M."/>
            <person name="Wortman J.R."/>
            <person name="Badger J.H."/>
            <person name="Ren Q."/>
            <person name="Amedeo P."/>
            <person name="Jones K.M."/>
            <person name="Tallon L.J."/>
            <person name="Delcher A.L."/>
            <person name="Salzberg S.L."/>
            <person name="Silva J.C."/>
            <person name="Haas B.J."/>
            <person name="Majoros W.H."/>
            <person name="Farzad M."/>
            <person name="Carlton J.M."/>
            <person name="Smith R.K. Jr."/>
            <person name="Garg J."/>
            <person name="Pearlman R.E."/>
            <person name="Karrer K.M."/>
            <person name="Sun L."/>
            <person name="Manning G."/>
            <person name="Elde N.C."/>
            <person name="Turkewitz A.P."/>
            <person name="Asai D.J."/>
            <person name="Wilkes D.E."/>
            <person name="Wang Y."/>
            <person name="Cai H."/>
            <person name="Collins K."/>
            <person name="Stewart B.A."/>
            <person name="Lee S.R."/>
            <person name="Wilamowska K."/>
            <person name="Weinberg Z."/>
            <person name="Ruzzo W.L."/>
            <person name="Wloga D."/>
            <person name="Gaertig J."/>
            <person name="Frankel J."/>
            <person name="Tsao C.-C."/>
            <person name="Gorovsky M.A."/>
            <person name="Keeling P.J."/>
            <person name="Waller R.F."/>
            <person name="Patron N.J."/>
            <person name="Cherry J.M."/>
            <person name="Stover N.A."/>
            <person name="Krieger C.J."/>
            <person name="del Toro C."/>
            <person name="Ryder H.F."/>
            <person name="Williamson S.C."/>
            <person name="Barbeau R.A."/>
            <person name="Hamilton E.P."/>
            <person name="Orias E."/>
        </authorList>
    </citation>
    <scope>NUCLEOTIDE SEQUENCE [LARGE SCALE GENOMIC DNA]</scope>
    <source>
        <strain evidence="7">SB210</strain>
    </source>
</reference>
<dbReference type="InterPro" id="IPR002048">
    <property type="entry name" value="EF_hand_dom"/>
</dbReference>
<evidence type="ECO:0000256" key="3">
    <source>
        <dbReference type="ARBA" id="ARBA00022837"/>
    </source>
</evidence>
<dbReference type="EMBL" id="GG662540">
    <property type="protein sequence ID" value="EAS02352.2"/>
    <property type="molecule type" value="Genomic_DNA"/>
</dbReference>
<gene>
    <name evidence="6" type="ORF">TTHERM_00624710</name>
</gene>
<dbReference type="InterPro" id="IPR051581">
    <property type="entry name" value="Ca-bind"/>
</dbReference>
<keyword evidence="1" id="KW-0479">Metal-binding</keyword>
<keyword evidence="7" id="KW-1185">Reference proteome</keyword>
<dbReference type="OrthoDB" id="444540at2759"/>
<sequence length="964" mass="112153">MEGLIHRFKTELLRKLDQRSSSKSGVEATLIKSFKFFDLQNNGLLSKNEFFRGLAKVGVVPEIDETDKLFNYFDENKTGKIDYKEFTAFILQKSESAKSQQSNSQFGQDSQIDNASSVSSKQNIGYTQSKVPRDDLQDCERFYEKVRQTLSLKGASGLLSFALMLKVLDNTGRKTININQLESALSDFKIQEDPAVIEKVFYYLDKHNYGSINYEDFLNKLKVPLNPFRKSLITQAYTFLDRSNFGVINTAVVKSSYNPSNHPDAVNGFRGEEDIKLEFRSSFESYLDLRDIHDDKMTFEDFVDYYTFLNHLWEGDESFKQYITNIWKPDVNNNKGSKYSQNNFTPDRNQFSPPIKNTIMGNDHLSQQVNQVSQFDQQDRRIKQGNFEDDRYSQQSQQQNNNARPFDQQSQLSRQSQAQGKNQYGSVANNLRQVEFDRQSQQSQQRQRQQIGPASQQVDQDTQSMCSQATSTRFMQENNVSQRQIELILIRIKNRLASKGPRGFLTLERQLKTTDVDNDGRLNLVEFKKSISNFKIEVTETEVTIIFNLFDPQETGQISLFEFLNSLKGQMNQFRFNLVNEVFNKIDQYGENVITFADIQREFYPRAHPDVKTAKRHEDDIAQELFSTLELHNKLYSDVPSNEISREQFIDYYNNMSASIQDDQLFESILVNTYRLSQQNSLINKYAGQRNAFDPEKKGFLQDHHRFIVNGGTVSSNAPFGTSQEPTHYSTQLRPYTSNSQVGSMRGSPVKQPNLYPPRRPQTQEQPQQQPQKNPLNEFRSKVAQRGVRGFIKLYQKFRNVMRDNQSVISYQSFVQALNELRLQIENPQDIFNQFERQGSLDLEDLFKALKGKIAEHRQQLIVHSFTGMDRTRCGEVPLELIKQTYDSRGHPNVKLGKVSDEEALQDFIDSFELHMQTFNPNNLNQGIVHFNEFFEFYHITSQCIEDDQYFEIMMRNCWHLKTY</sequence>
<dbReference type="PROSITE" id="PS50222">
    <property type="entry name" value="EF_HAND_2"/>
    <property type="match status" value="3"/>
</dbReference>
<dbReference type="Proteomes" id="UP000009168">
    <property type="component" value="Unassembled WGS sequence"/>
</dbReference>
<feature type="compositionally biased region" description="Low complexity" evidence="4">
    <location>
        <begin position="393"/>
        <end position="419"/>
    </location>
</feature>
<evidence type="ECO:0000256" key="4">
    <source>
        <dbReference type="SAM" id="MobiDB-lite"/>
    </source>
</evidence>
<feature type="compositionally biased region" description="Polar residues" evidence="4">
    <location>
        <begin position="452"/>
        <end position="468"/>
    </location>
</feature>
<accession>Q240R2</accession>
<evidence type="ECO:0000256" key="2">
    <source>
        <dbReference type="ARBA" id="ARBA00022737"/>
    </source>
</evidence>
<keyword evidence="2" id="KW-0677">Repeat</keyword>
<feature type="compositionally biased region" description="Polar residues" evidence="4">
    <location>
        <begin position="712"/>
        <end position="743"/>
    </location>
</feature>
<dbReference type="SUPFAM" id="SSF47473">
    <property type="entry name" value="EF-hand"/>
    <property type="match status" value="4"/>
</dbReference>
<evidence type="ECO:0000256" key="1">
    <source>
        <dbReference type="ARBA" id="ARBA00022723"/>
    </source>
</evidence>
<dbReference type="Pfam" id="PF13499">
    <property type="entry name" value="EF-hand_7"/>
    <property type="match status" value="2"/>
</dbReference>
<evidence type="ECO:0000313" key="6">
    <source>
        <dbReference type="EMBL" id="EAS02352.2"/>
    </source>
</evidence>
<feature type="compositionally biased region" description="Low complexity" evidence="4">
    <location>
        <begin position="761"/>
        <end position="772"/>
    </location>
</feature>
<evidence type="ECO:0000313" key="7">
    <source>
        <dbReference type="Proteomes" id="UP000009168"/>
    </source>
</evidence>
<organism evidence="6 7">
    <name type="scientific">Tetrahymena thermophila (strain SB210)</name>
    <dbReference type="NCBI Taxonomy" id="312017"/>
    <lineage>
        <taxon>Eukaryota</taxon>
        <taxon>Sar</taxon>
        <taxon>Alveolata</taxon>
        <taxon>Ciliophora</taxon>
        <taxon>Intramacronucleata</taxon>
        <taxon>Oligohymenophorea</taxon>
        <taxon>Hymenostomatida</taxon>
        <taxon>Tetrahymenina</taxon>
        <taxon>Tetrahymenidae</taxon>
        <taxon>Tetrahymena</taxon>
    </lineage>
</organism>
<feature type="domain" description="EF-hand" evidence="5">
    <location>
        <begin position="25"/>
        <end position="60"/>
    </location>
</feature>
<dbReference type="Gene3D" id="1.10.238.10">
    <property type="entry name" value="EF-hand"/>
    <property type="match status" value="6"/>
</dbReference>
<feature type="domain" description="EF-hand" evidence="5">
    <location>
        <begin position="538"/>
        <end position="573"/>
    </location>
</feature>
<dbReference type="InParanoid" id="Q240R2"/>
<dbReference type="OMA" id="QKTHHAG"/>
<dbReference type="InterPro" id="IPR011992">
    <property type="entry name" value="EF-hand-dom_pair"/>
</dbReference>
<dbReference type="KEGG" id="tet:TTHERM_00624710"/>
<dbReference type="PROSITE" id="PS00018">
    <property type="entry name" value="EF_HAND_1"/>
    <property type="match status" value="2"/>
</dbReference>
<protein>
    <submittedName>
        <fullName evidence="6">EF hand protein</fullName>
    </submittedName>
</protein>
<dbReference type="PANTHER" id="PTHR34524">
    <property type="entry name" value="CALCYPHOSIN"/>
    <property type="match status" value="1"/>
</dbReference>
<dbReference type="InterPro" id="IPR018247">
    <property type="entry name" value="EF_Hand_1_Ca_BS"/>
</dbReference>
<feature type="compositionally biased region" description="Low complexity" evidence="4">
    <location>
        <begin position="439"/>
        <end position="450"/>
    </location>
</feature>
<feature type="compositionally biased region" description="Polar residues" evidence="4">
    <location>
        <begin position="331"/>
        <end position="352"/>
    </location>
</feature>
<feature type="region of interest" description="Disordered" evidence="4">
    <location>
        <begin position="388"/>
        <end position="423"/>
    </location>
</feature>
<evidence type="ECO:0000259" key="5">
    <source>
        <dbReference type="PROSITE" id="PS50222"/>
    </source>
</evidence>
<dbReference type="CDD" id="cd00051">
    <property type="entry name" value="EFh"/>
    <property type="match status" value="1"/>
</dbReference>
<dbReference type="HOGENOM" id="CLU_307071_0_0_1"/>
<dbReference type="PANTHER" id="PTHR34524:SF6">
    <property type="entry name" value="CALCYPHOSINE LIKE"/>
    <property type="match status" value="1"/>
</dbReference>
<feature type="domain" description="EF-hand" evidence="5">
    <location>
        <begin position="61"/>
        <end position="96"/>
    </location>
</feature>
<dbReference type="RefSeq" id="XP_001022597.2">
    <property type="nucleotide sequence ID" value="XM_001022597.2"/>
</dbReference>
<feature type="region of interest" description="Disordered" evidence="4">
    <location>
        <begin position="712"/>
        <end position="776"/>
    </location>
</feature>
<dbReference type="eggNOG" id="KOG0032">
    <property type="taxonomic scope" value="Eukaryota"/>
</dbReference>
<feature type="region of interest" description="Disordered" evidence="4">
    <location>
        <begin position="331"/>
        <end position="354"/>
    </location>
</feature>
<dbReference type="GeneID" id="7831664"/>